<dbReference type="Proteomes" id="UP001265550">
    <property type="component" value="Unassembled WGS sequence"/>
</dbReference>
<evidence type="ECO:0000256" key="3">
    <source>
        <dbReference type="SAM" id="MobiDB-lite"/>
    </source>
</evidence>
<gene>
    <name evidence="4" type="ORF">J2X09_002744</name>
</gene>
<dbReference type="InterPro" id="IPR029063">
    <property type="entry name" value="SAM-dependent_MTases_sf"/>
</dbReference>
<proteinExistence type="predicted"/>
<dbReference type="SUPFAM" id="SSF53335">
    <property type="entry name" value="S-adenosyl-L-methionine-dependent methyltransferases"/>
    <property type="match status" value="1"/>
</dbReference>
<evidence type="ECO:0000256" key="1">
    <source>
        <dbReference type="ARBA" id="ARBA00022603"/>
    </source>
</evidence>
<evidence type="ECO:0000313" key="4">
    <source>
        <dbReference type="EMBL" id="MDR7095000.1"/>
    </source>
</evidence>
<protein>
    <submittedName>
        <fullName evidence="4">Malonyl-CoA O-methyltransferase</fullName>
        <ecNumber evidence="4">2.1.1.197</ecNumber>
    </submittedName>
</protein>
<keyword evidence="2 4" id="KW-0808">Transferase</keyword>
<dbReference type="Gene3D" id="3.40.50.150">
    <property type="entry name" value="Vaccinia Virus protein VP39"/>
    <property type="match status" value="1"/>
</dbReference>
<evidence type="ECO:0000256" key="2">
    <source>
        <dbReference type="ARBA" id="ARBA00022679"/>
    </source>
</evidence>
<keyword evidence="5" id="KW-1185">Reference proteome</keyword>
<feature type="region of interest" description="Disordered" evidence="3">
    <location>
        <begin position="94"/>
        <end position="115"/>
    </location>
</feature>
<dbReference type="GO" id="GO:0032259">
    <property type="term" value="P:methylation"/>
    <property type="evidence" value="ECO:0007669"/>
    <property type="project" value="UniProtKB-KW"/>
</dbReference>
<dbReference type="EC" id="2.1.1.197" evidence="4"/>
<dbReference type="GO" id="GO:0102130">
    <property type="term" value="F:malonyl-CoA methyltransferase activity"/>
    <property type="evidence" value="ECO:0007669"/>
    <property type="project" value="UniProtKB-EC"/>
</dbReference>
<dbReference type="PANTHER" id="PTHR13090:SF1">
    <property type="entry name" value="ARGININE-HYDROXYLASE NDUFAF5, MITOCHONDRIAL"/>
    <property type="match status" value="1"/>
</dbReference>
<sequence>MSSISPSVETTVPGMDPVAALRWQQRVMTTSPWLHEEVASRMAERLKWFRQLPTSWLHWEPVGGGLLAHRELRGQMPDAPCHIAAQRLPNALQATRETGGPGWNPLSWGRTKGPQAATADTRVNMLWANMALHMEPRPQTLIRRWHSHIETDGFLMFSCLGPDSLRELRSVYMAHGWPEPSHAFTDMHDWGDMLVHSGFAEPVMDMERITLSYSGAEPLLAELRGLGRNLNVSRFAACRSREWRAQLCRAIEADLPRAADGRLLLTFEIIYGHAFKPVPRVAMGPATTVPMEDMRAMLRGRRG</sequence>
<reference evidence="4 5" key="1">
    <citation type="submission" date="2023-07" db="EMBL/GenBank/DDBJ databases">
        <title>Sorghum-associated microbial communities from plants grown in Nebraska, USA.</title>
        <authorList>
            <person name="Schachtman D."/>
        </authorList>
    </citation>
    <scope>NUCLEOTIDE SEQUENCE [LARGE SCALE GENOMIC DNA]</scope>
    <source>
        <strain evidence="4 5">BE240</strain>
    </source>
</reference>
<comment type="caution">
    <text evidence="4">The sequence shown here is derived from an EMBL/GenBank/DDBJ whole genome shotgun (WGS) entry which is preliminary data.</text>
</comment>
<dbReference type="InterPro" id="IPR050602">
    <property type="entry name" value="Malonyl-ACP_OMT"/>
</dbReference>
<dbReference type="EMBL" id="JAVDWE010000007">
    <property type="protein sequence ID" value="MDR7095000.1"/>
    <property type="molecule type" value="Genomic_DNA"/>
</dbReference>
<organism evidence="4 5">
    <name type="scientific">Hydrogenophaga laconesensis</name>
    <dbReference type="NCBI Taxonomy" id="1805971"/>
    <lineage>
        <taxon>Bacteria</taxon>
        <taxon>Pseudomonadati</taxon>
        <taxon>Pseudomonadota</taxon>
        <taxon>Betaproteobacteria</taxon>
        <taxon>Burkholderiales</taxon>
        <taxon>Comamonadaceae</taxon>
        <taxon>Hydrogenophaga</taxon>
    </lineage>
</organism>
<accession>A0ABU1VCE7</accession>
<name>A0ABU1VCE7_9BURK</name>
<dbReference type="PANTHER" id="PTHR13090">
    <property type="entry name" value="ARGININE-HYDROXYLASE NDUFAF5, MITOCHONDRIAL"/>
    <property type="match status" value="1"/>
</dbReference>
<evidence type="ECO:0000313" key="5">
    <source>
        <dbReference type="Proteomes" id="UP001265550"/>
    </source>
</evidence>
<keyword evidence="1 4" id="KW-0489">Methyltransferase</keyword>